<dbReference type="EMBL" id="UGPG01000001">
    <property type="protein sequence ID" value="STY45579.1"/>
    <property type="molecule type" value="Genomic_DNA"/>
</dbReference>
<feature type="domain" description="ABC transmembrane type-1" evidence="9">
    <location>
        <begin position="74"/>
        <end position="263"/>
    </location>
</feature>
<evidence type="ECO:0000259" key="9">
    <source>
        <dbReference type="PROSITE" id="PS50928"/>
    </source>
</evidence>
<keyword evidence="4 8" id="KW-0812">Transmembrane</keyword>
<keyword evidence="7 8" id="KW-0472">Membrane</keyword>
<keyword evidence="5 8" id="KW-1133">Transmembrane helix</keyword>
<dbReference type="Gene3D" id="1.10.3720.10">
    <property type="entry name" value="MetI-like"/>
    <property type="match status" value="1"/>
</dbReference>
<comment type="similarity">
    <text evidence="8">Belongs to the binding-protein-dependent transport system permease family.</text>
</comment>
<reference evidence="10 11" key="1">
    <citation type="submission" date="2018-06" db="EMBL/GenBank/DDBJ databases">
        <authorList>
            <consortium name="Pathogen Informatics"/>
            <person name="Doyle S."/>
        </authorList>
    </citation>
    <scope>NUCLEOTIDE SEQUENCE [LARGE SCALE GENOMIC DNA]</scope>
    <source>
        <strain evidence="11">NCTC 10815</strain>
    </source>
</reference>
<dbReference type="CDD" id="cd06261">
    <property type="entry name" value="TM_PBP2"/>
    <property type="match status" value="1"/>
</dbReference>
<feature type="transmembrane region" description="Helical" evidence="8">
    <location>
        <begin position="242"/>
        <end position="263"/>
    </location>
</feature>
<feature type="transmembrane region" description="Helical" evidence="8">
    <location>
        <begin position="184"/>
        <end position="209"/>
    </location>
</feature>
<feature type="transmembrane region" description="Helical" evidence="8">
    <location>
        <begin position="109"/>
        <end position="130"/>
    </location>
</feature>
<evidence type="ECO:0000256" key="4">
    <source>
        <dbReference type="ARBA" id="ARBA00022692"/>
    </source>
</evidence>
<dbReference type="PANTHER" id="PTHR43744:SF8">
    <property type="entry name" value="SN-GLYCEROL-3-PHOSPHATE TRANSPORT SYSTEM PERMEASE PROTEIN UGPE"/>
    <property type="match status" value="1"/>
</dbReference>
<evidence type="ECO:0000313" key="11">
    <source>
        <dbReference type="Proteomes" id="UP000254879"/>
    </source>
</evidence>
<evidence type="ECO:0000256" key="7">
    <source>
        <dbReference type="ARBA" id="ARBA00023136"/>
    </source>
</evidence>
<protein>
    <submittedName>
        <fullName evidence="10">Inner membrane ABC transporter permease protein ycjP</fullName>
    </submittedName>
</protein>
<dbReference type="InterPro" id="IPR000515">
    <property type="entry name" value="MetI-like"/>
</dbReference>
<feature type="transmembrane region" description="Helical" evidence="8">
    <location>
        <begin position="12"/>
        <end position="35"/>
    </location>
</feature>
<dbReference type="GO" id="GO:0055085">
    <property type="term" value="P:transmembrane transport"/>
    <property type="evidence" value="ECO:0007669"/>
    <property type="project" value="InterPro"/>
</dbReference>
<accession>A0A378MGU4</accession>
<proteinExistence type="inferred from homology"/>
<evidence type="ECO:0000256" key="1">
    <source>
        <dbReference type="ARBA" id="ARBA00004651"/>
    </source>
</evidence>
<comment type="subcellular location">
    <subcellularLocation>
        <location evidence="1 8">Cell membrane</location>
        <topology evidence="1 8">Multi-pass membrane protein</topology>
    </subcellularLocation>
</comment>
<name>A0A378MGU4_LISGR</name>
<feature type="transmembrane region" description="Helical" evidence="8">
    <location>
        <begin position="78"/>
        <end position="100"/>
    </location>
</feature>
<dbReference type="AlphaFoldDB" id="A0A378MGU4"/>
<dbReference type="Proteomes" id="UP000254879">
    <property type="component" value="Unassembled WGS sequence"/>
</dbReference>
<sequence length="277" mass="31704">MIQESLTSKMFKWGFNLILLVLALITVIPFIWMLVSSFAPNSEIVKIGGSFFPKMSTLQNYINVQENFNFMRMFANSLFIAIVVTVIIIYTSAAIGFVFAKFHFRFKKVIFGIVLSTMMLPWCVTIIPKYEMMLQFGWLDSYKSLIIPSMISAFGIFLFRQSISQISDEMMEAARIDGASDFYIFHRIILPMSRNTIASLAIFQFLWVWEDFLWPYLMINDENKQLISVGLRLFNGQYGTDYGGLFAATSISIIPVIIIYLIFQKQFVAGIAKGSGK</sequence>
<evidence type="ECO:0000256" key="8">
    <source>
        <dbReference type="RuleBase" id="RU363032"/>
    </source>
</evidence>
<dbReference type="Pfam" id="PF00528">
    <property type="entry name" value="BPD_transp_1"/>
    <property type="match status" value="1"/>
</dbReference>
<evidence type="ECO:0000256" key="2">
    <source>
        <dbReference type="ARBA" id="ARBA00022448"/>
    </source>
</evidence>
<evidence type="ECO:0000256" key="3">
    <source>
        <dbReference type="ARBA" id="ARBA00022475"/>
    </source>
</evidence>
<evidence type="ECO:0000256" key="6">
    <source>
        <dbReference type="ARBA" id="ARBA00023016"/>
    </source>
</evidence>
<keyword evidence="6" id="KW-0346">Stress response</keyword>
<gene>
    <name evidence="10" type="primary">ycjP_4</name>
    <name evidence="10" type="ORF">NCTC10815_02962</name>
</gene>
<dbReference type="RefSeq" id="WP_003758274.1">
    <property type="nucleotide sequence ID" value="NZ_CABKNG010000002.1"/>
</dbReference>
<keyword evidence="3" id="KW-1003">Cell membrane</keyword>
<organism evidence="10 11">
    <name type="scientific">Listeria grayi</name>
    <name type="common">Listeria murrayi</name>
    <dbReference type="NCBI Taxonomy" id="1641"/>
    <lineage>
        <taxon>Bacteria</taxon>
        <taxon>Bacillati</taxon>
        <taxon>Bacillota</taxon>
        <taxon>Bacilli</taxon>
        <taxon>Bacillales</taxon>
        <taxon>Listeriaceae</taxon>
        <taxon>Listeria</taxon>
    </lineage>
</organism>
<dbReference type="GO" id="GO:0005886">
    <property type="term" value="C:plasma membrane"/>
    <property type="evidence" value="ECO:0007669"/>
    <property type="project" value="UniProtKB-SubCell"/>
</dbReference>
<evidence type="ECO:0000313" key="10">
    <source>
        <dbReference type="EMBL" id="STY45579.1"/>
    </source>
</evidence>
<dbReference type="PROSITE" id="PS50928">
    <property type="entry name" value="ABC_TM1"/>
    <property type="match status" value="1"/>
</dbReference>
<dbReference type="PANTHER" id="PTHR43744">
    <property type="entry name" value="ABC TRANSPORTER PERMEASE PROTEIN MG189-RELATED-RELATED"/>
    <property type="match status" value="1"/>
</dbReference>
<dbReference type="SUPFAM" id="SSF161098">
    <property type="entry name" value="MetI-like"/>
    <property type="match status" value="1"/>
</dbReference>
<keyword evidence="2 8" id="KW-0813">Transport</keyword>
<dbReference type="InterPro" id="IPR035906">
    <property type="entry name" value="MetI-like_sf"/>
</dbReference>
<evidence type="ECO:0000256" key="5">
    <source>
        <dbReference type="ARBA" id="ARBA00022989"/>
    </source>
</evidence>
<feature type="transmembrane region" description="Helical" evidence="8">
    <location>
        <begin position="142"/>
        <end position="163"/>
    </location>
</feature>